<dbReference type="SUPFAM" id="SSF140809">
    <property type="entry name" value="Rhabdovirus nucleoprotein-like"/>
    <property type="match status" value="1"/>
</dbReference>
<dbReference type="GO" id="GO:0030430">
    <property type="term" value="C:host cell cytoplasm"/>
    <property type="evidence" value="ECO:0007669"/>
    <property type="project" value="UniProtKB-SubCell"/>
</dbReference>
<dbReference type="Gene3D" id="1.10.3610.10">
    <property type="entry name" value="Nucleoprotein"/>
    <property type="match status" value="1"/>
</dbReference>
<keyword evidence="4" id="KW-1035">Host cytoplasm</keyword>
<dbReference type="InterPro" id="IPR023330">
    <property type="entry name" value="Rhabdovirus_ncapsid_N"/>
</dbReference>
<comment type="subcellular location">
    <subcellularLocation>
        <location evidence="1">Host cytoplasm</location>
    </subcellularLocation>
    <subcellularLocation>
        <location evidence="2">Virion</location>
    </subcellularLocation>
</comment>
<dbReference type="InterPro" id="IPR035961">
    <property type="entry name" value="Rhabdovirus_nucleoprotein-like"/>
</dbReference>
<accession>A0A9J6DIY2</accession>
<evidence type="ECO:0000256" key="5">
    <source>
        <dbReference type="ARBA" id="ARBA00023274"/>
    </source>
</evidence>
<dbReference type="Gene3D" id="1.10.3570.10">
    <property type="entry name" value="Rhabdovirus nucleocapsid protein like domain"/>
    <property type="match status" value="1"/>
</dbReference>
<dbReference type="VEuPathDB" id="VectorBase:LOC119174287"/>
<keyword evidence="8" id="KW-1185">Reference proteome</keyword>
<dbReference type="InterPro" id="IPR023331">
    <property type="entry name" value="Rhabdovirus_ncapsid_C"/>
</dbReference>
<gene>
    <name evidence="7" type="ORF">HPB51_021479</name>
</gene>
<proteinExistence type="predicted"/>
<reference evidence="7" key="2">
    <citation type="submission" date="2021-09" db="EMBL/GenBank/DDBJ databases">
        <authorList>
            <person name="Jia N."/>
            <person name="Wang J."/>
            <person name="Shi W."/>
            <person name="Du L."/>
            <person name="Sun Y."/>
            <person name="Zhan W."/>
            <person name="Jiang J."/>
            <person name="Wang Q."/>
            <person name="Zhang B."/>
            <person name="Ji P."/>
            <person name="Sakyi L.B."/>
            <person name="Cui X."/>
            <person name="Yuan T."/>
            <person name="Jiang B."/>
            <person name="Yang W."/>
            <person name="Lam T.T.-Y."/>
            <person name="Chang Q."/>
            <person name="Ding S."/>
            <person name="Wang X."/>
            <person name="Zhu J."/>
            <person name="Ruan X."/>
            <person name="Zhao L."/>
            <person name="Wei J."/>
            <person name="Que T."/>
            <person name="Du C."/>
            <person name="Cheng J."/>
            <person name="Dai P."/>
            <person name="Han X."/>
            <person name="Huang E."/>
            <person name="Gao Y."/>
            <person name="Liu J."/>
            <person name="Shao H."/>
            <person name="Ye R."/>
            <person name="Li L."/>
            <person name="Wei W."/>
            <person name="Wang X."/>
            <person name="Wang C."/>
            <person name="Huo Q."/>
            <person name="Li W."/>
            <person name="Guo W."/>
            <person name="Chen H."/>
            <person name="Chen S."/>
            <person name="Zhou L."/>
            <person name="Zhou L."/>
            <person name="Ni X."/>
            <person name="Tian J."/>
            <person name="Zhou Y."/>
            <person name="Sheng Y."/>
            <person name="Liu T."/>
            <person name="Pan Y."/>
            <person name="Xia L."/>
            <person name="Li J."/>
            <person name="Zhao F."/>
            <person name="Cao W."/>
        </authorList>
    </citation>
    <scope>NUCLEOTIDE SEQUENCE</scope>
    <source>
        <strain evidence="7">Rmic-2018</strain>
        <tissue evidence="7">Larvae</tissue>
    </source>
</reference>
<evidence type="ECO:0000313" key="8">
    <source>
        <dbReference type="Proteomes" id="UP000821866"/>
    </source>
</evidence>
<dbReference type="Proteomes" id="UP000821866">
    <property type="component" value="Chromosome 7"/>
</dbReference>
<name>A0A9J6DIY2_RHIMP</name>
<evidence type="ECO:0000256" key="2">
    <source>
        <dbReference type="ARBA" id="ARBA00004328"/>
    </source>
</evidence>
<dbReference type="InterPro" id="IPR000448">
    <property type="entry name" value="Rhabdo_ncapsid"/>
</dbReference>
<dbReference type="OMA" id="YPSEWFA"/>
<dbReference type="GO" id="GO:1990904">
    <property type="term" value="C:ribonucleoprotein complex"/>
    <property type="evidence" value="ECO:0007669"/>
    <property type="project" value="UniProtKB-KW"/>
</dbReference>
<keyword evidence="3" id="KW-0694">RNA-binding</keyword>
<evidence type="ECO:0000256" key="3">
    <source>
        <dbReference type="ARBA" id="ARBA00022884"/>
    </source>
</evidence>
<evidence type="ECO:0000256" key="4">
    <source>
        <dbReference type="ARBA" id="ARBA00023200"/>
    </source>
</evidence>
<evidence type="ECO:0000259" key="6">
    <source>
        <dbReference type="Pfam" id="PF00945"/>
    </source>
</evidence>
<sequence>MAPSDRRKEDWALPADVWNCSRALGEPTARPPPEYPSEWFAAHPGSKPIALVKRCFASDERLAEAVSAGLAAGSLQVEYVVEFMYVEGAKIKGTLMEDWKSFGVTIGCAGEVVSPWDLLTITEQMGSEYPVDTETTAVDNAPNRAGLLALVVCIYRLLVAKCHGGRQNYIQRLRDNNLKCILETFRCSSTYLERAEHKFGHWIKDRSYLSMIAALDMFFNRFSRHDKAVLRAGTHVSRYKHCAVLDDIRRLCKVTHLTPSELFRWVFLERIVGEIGVTGARGQELFEEHSYAPYLSDLGLSRRSPYSATANPLLHYWCNAVASLMGVKQAQKSRITHECDLSDATINAVVFAYAHLKCYWRCTFVPLALKTVDEADAPRDIGQMPKAFNAEQWYQYLSEKSFVVDPKILNYSLFERFADVRDGTVGAKLAELIPK</sequence>
<dbReference type="EMBL" id="JABSTU010000009">
    <property type="protein sequence ID" value="KAH8022039.1"/>
    <property type="molecule type" value="Genomic_DNA"/>
</dbReference>
<dbReference type="AlphaFoldDB" id="A0A9J6DIY2"/>
<organism evidence="7 8">
    <name type="scientific">Rhipicephalus microplus</name>
    <name type="common">Cattle tick</name>
    <name type="synonym">Boophilus microplus</name>
    <dbReference type="NCBI Taxonomy" id="6941"/>
    <lineage>
        <taxon>Eukaryota</taxon>
        <taxon>Metazoa</taxon>
        <taxon>Ecdysozoa</taxon>
        <taxon>Arthropoda</taxon>
        <taxon>Chelicerata</taxon>
        <taxon>Arachnida</taxon>
        <taxon>Acari</taxon>
        <taxon>Parasitiformes</taxon>
        <taxon>Ixodida</taxon>
        <taxon>Ixodoidea</taxon>
        <taxon>Ixodidae</taxon>
        <taxon>Rhipicephalinae</taxon>
        <taxon>Rhipicephalus</taxon>
        <taxon>Boophilus</taxon>
    </lineage>
</organism>
<comment type="caution">
    <text evidence="7">The sequence shown here is derived from an EMBL/GenBank/DDBJ whole genome shotgun (WGS) entry which is preliminary data.</text>
</comment>
<evidence type="ECO:0000256" key="1">
    <source>
        <dbReference type="ARBA" id="ARBA00004192"/>
    </source>
</evidence>
<protein>
    <recommendedName>
        <fullName evidence="6">Rhabdovirus nucleocapsid domain-containing protein</fullName>
    </recommendedName>
</protein>
<evidence type="ECO:0000313" key="7">
    <source>
        <dbReference type="EMBL" id="KAH8022039.1"/>
    </source>
</evidence>
<feature type="domain" description="Rhabdovirus nucleocapsid" evidence="6">
    <location>
        <begin position="27"/>
        <end position="355"/>
    </location>
</feature>
<keyword evidence="5" id="KW-0687">Ribonucleoprotein</keyword>
<dbReference type="Pfam" id="PF00945">
    <property type="entry name" value="Rhabdo_ncap"/>
    <property type="match status" value="1"/>
</dbReference>
<reference evidence="7" key="1">
    <citation type="journal article" date="2020" name="Cell">
        <title>Large-Scale Comparative Analyses of Tick Genomes Elucidate Their Genetic Diversity and Vector Capacities.</title>
        <authorList>
            <consortium name="Tick Genome and Microbiome Consortium (TIGMIC)"/>
            <person name="Jia N."/>
            <person name="Wang J."/>
            <person name="Shi W."/>
            <person name="Du L."/>
            <person name="Sun Y."/>
            <person name="Zhan W."/>
            <person name="Jiang J.F."/>
            <person name="Wang Q."/>
            <person name="Zhang B."/>
            <person name="Ji P."/>
            <person name="Bell-Sakyi L."/>
            <person name="Cui X.M."/>
            <person name="Yuan T.T."/>
            <person name="Jiang B.G."/>
            <person name="Yang W.F."/>
            <person name="Lam T.T."/>
            <person name="Chang Q.C."/>
            <person name="Ding S.J."/>
            <person name="Wang X.J."/>
            <person name="Zhu J.G."/>
            <person name="Ruan X.D."/>
            <person name="Zhao L."/>
            <person name="Wei J.T."/>
            <person name="Ye R.Z."/>
            <person name="Que T.C."/>
            <person name="Du C.H."/>
            <person name="Zhou Y.H."/>
            <person name="Cheng J.X."/>
            <person name="Dai P.F."/>
            <person name="Guo W.B."/>
            <person name="Han X.H."/>
            <person name="Huang E.J."/>
            <person name="Li L.F."/>
            <person name="Wei W."/>
            <person name="Gao Y.C."/>
            <person name="Liu J.Z."/>
            <person name="Shao H.Z."/>
            <person name="Wang X."/>
            <person name="Wang C.C."/>
            <person name="Yang T.C."/>
            <person name="Huo Q.B."/>
            <person name="Li W."/>
            <person name="Chen H.Y."/>
            <person name="Chen S.E."/>
            <person name="Zhou L.G."/>
            <person name="Ni X.B."/>
            <person name="Tian J.H."/>
            <person name="Sheng Y."/>
            <person name="Liu T."/>
            <person name="Pan Y.S."/>
            <person name="Xia L.Y."/>
            <person name="Li J."/>
            <person name="Zhao F."/>
            <person name="Cao W.C."/>
        </authorList>
    </citation>
    <scope>NUCLEOTIDE SEQUENCE</scope>
    <source>
        <strain evidence="7">Rmic-2018</strain>
    </source>
</reference>
<dbReference type="OrthoDB" id="6493117at2759"/>
<dbReference type="GO" id="GO:0003723">
    <property type="term" value="F:RNA binding"/>
    <property type="evidence" value="ECO:0007669"/>
    <property type="project" value="UniProtKB-KW"/>
</dbReference>